<feature type="transmembrane region" description="Helical" evidence="8">
    <location>
        <begin position="726"/>
        <end position="746"/>
    </location>
</feature>
<name>A0A2R6XY35_9BACL</name>
<proteinExistence type="predicted"/>
<dbReference type="InterPro" id="IPR017871">
    <property type="entry name" value="ABC_transporter-like_CS"/>
</dbReference>
<dbReference type="PROSITE" id="PS50929">
    <property type="entry name" value="ABC_TM1F"/>
    <property type="match status" value="1"/>
</dbReference>
<dbReference type="Gene3D" id="3.40.50.300">
    <property type="entry name" value="P-loop containing nucleotide triphosphate hydrolases"/>
    <property type="match status" value="2"/>
</dbReference>
<feature type="transmembrane region" description="Helical" evidence="8">
    <location>
        <begin position="678"/>
        <end position="706"/>
    </location>
</feature>
<gene>
    <name evidence="11" type="ORF">BSOLF_2444</name>
</gene>
<feature type="domain" description="ABC transmembrane type-1" evidence="10">
    <location>
        <begin position="81"/>
        <end position="349"/>
    </location>
</feature>
<evidence type="ECO:0000256" key="3">
    <source>
        <dbReference type="ARBA" id="ARBA00022692"/>
    </source>
</evidence>
<reference evidence="12" key="1">
    <citation type="journal article" date="2018" name="Sci. Rep.">
        <title>Lignite coal burning seam in the remote Altai Mountains harbors a hydrogen-driven thermophilic microbial community.</title>
        <authorList>
            <person name="Kadnikov V.V."/>
            <person name="Mardanov A.V."/>
            <person name="Ivasenko D.A."/>
            <person name="Antsiferov D.V."/>
            <person name="Beletsky A.V."/>
            <person name="Karnachuk O.V."/>
            <person name="Ravin N.V."/>
        </authorList>
    </citation>
    <scope>NUCLEOTIDE SEQUENCE [LARGE SCALE GENOMIC DNA]</scope>
</reference>
<dbReference type="GO" id="GO:0005524">
    <property type="term" value="F:ATP binding"/>
    <property type="evidence" value="ECO:0007669"/>
    <property type="project" value="UniProtKB-KW"/>
</dbReference>
<feature type="transmembrane region" description="Helical" evidence="8">
    <location>
        <begin position="193"/>
        <end position="215"/>
    </location>
</feature>
<comment type="subcellular location">
    <subcellularLocation>
        <location evidence="1">Cell membrane</location>
        <topology evidence="1">Multi-pass membrane protein</topology>
    </subcellularLocation>
</comment>
<dbReference type="PROSITE" id="PS50893">
    <property type="entry name" value="ABC_TRANSPORTER_2"/>
    <property type="match status" value="2"/>
</dbReference>
<evidence type="ECO:0000313" key="11">
    <source>
        <dbReference type="EMBL" id="PTQ55323.1"/>
    </source>
</evidence>
<dbReference type="Proteomes" id="UP000244338">
    <property type="component" value="Unassembled WGS sequence"/>
</dbReference>
<dbReference type="PROSITE" id="PS00211">
    <property type="entry name" value="ABC_TRANSPORTER_1"/>
    <property type="match status" value="1"/>
</dbReference>
<keyword evidence="6 8" id="KW-1133">Transmembrane helix</keyword>
<evidence type="ECO:0000256" key="7">
    <source>
        <dbReference type="ARBA" id="ARBA00023136"/>
    </source>
</evidence>
<feature type="domain" description="ABC transporter" evidence="9">
    <location>
        <begin position="377"/>
        <end position="610"/>
    </location>
</feature>
<sequence>MRISRNFLTETFKVFATGGAFLKDLFKAFSIVQKNIEHEDMNGIKPNADLKLERSLDRLESQFSGKRLWLSLYRVLMTEVLFLFLVGMAASLIALFLPLVLKYLFSHLDQQKGNFYALIEASLIVTSLLLSKLFFDTLRRWRESRLMLLVQQLVSRLLFRRLQRIDLDQLRKNSKEPLTYLTTYAPQLTQSIYLVDFVVTAILQIALILLMFSWFGPMSLFILGGVFLFTFILQWMIVIIGRIYGKYVAADHERVGILKLAIEELQSIKRQYLEPQFLIALSRVREKQVSILRVRAFWQVVNRTLEDRLVPFSSLLLVGTALWVNVGLGASDLFPLLILLGMLLDSISNNLANLRVLRNTVMPTREIESLFQSFPLVQKDSQSRTEGAEGKPGEVELTFRDAHKSYRLTPGTRLAIVGKMGVGKTSFLMQLAGHENEIADFPVSGKSFGIPVLVGRNQPLFDASLAEAVVLFQRPLRINRYEQSLFRSGLAEDLAHEPEGDAKVVHSKDKNLSEGQIDRLALAQALYAESDIILMDDLFASLNPELAHNVAKRVLGNREGEPTRIFTTSRIEFARYADLILVLDRKGAVLLAPQEIREGNHWEKCVEWLDDDLVEKLLQAVNSGAHQNEDKEDKEDKGEEFSFLVQKGRRYTFHQKDALPLADTYDFGERKKIRRTHLLTNVFALFPKWVVFFLLILITGAVLSNIGFATLIDHWKEGSVSPETFFLRLLFVSAIGLVAIFFRYLFTFYPPISSVDRLHRLFIEQILKGRSEAKKEMHQRIGRMTQDFTNLEMEQPNQLISIGSSFIQIFIYSVFFVVTYPFYVLFLIPFSLMIWGIYRQVKQVIVAASRLTASVRGPVFNFIGPALGAKGYLLSPPLRQAIWRRFSYLSDVQTYGSYWSRLSNTLVYLLVEGMAISFFLMTLWLSVFSGGGSFFTPSLIIYLAYQSSSYITLFMNRLLQTDTQLVLFERLSALLHRETLPVLKEAQMKDDPHPEDAYRHLLKEAEGDKGCDGVNGLWVDNLSYRVEGRLLFQNISFHLTPKRSMVLVGPSGIGKSTMAKIVAGQNPPHSGTVCLFGHVPEIDCVHTRKRLMSLESCFPSLPITIRQFLDPFNRSNDDDLYDIFANLGVSLDQFGGLEASCNHLSSGERQLLNLCRSVLQKPAILILDEATSSLDVALERKILNHLGKALPDAGFFAILHRPDNLDLFDEIIQIDTFMVKGGS</sequence>
<dbReference type="InterPro" id="IPR050173">
    <property type="entry name" value="ABC_transporter_C-like"/>
</dbReference>
<evidence type="ECO:0000256" key="8">
    <source>
        <dbReference type="SAM" id="Phobius"/>
    </source>
</evidence>
<evidence type="ECO:0000256" key="6">
    <source>
        <dbReference type="ARBA" id="ARBA00022989"/>
    </source>
</evidence>
<dbReference type="InterPro" id="IPR003439">
    <property type="entry name" value="ABC_transporter-like_ATP-bd"/>
</dbReference>
<dbReference type="PANTHER" id="PTHR24223">
    <property type="entry name" value="ATP-BINDING CASSETTE SUB-FAMILY C"/>
    <property type="match status" value="1"/>
</dbReference>
<feature type="transmembrane region" description="Helical" evidence="8">
    <location>
        <begin position="221"/>
        <end position="244"/>
    </location>
</feature>
<keyword evidence="5" id="KW-0067">ATP-binding</keyword>
<evidence type="ECO:0000256" key="2">
    <source>
        <dbReference type="ARBA" id="ARBA00022448"/>
    </source>
</evidence>
<dbReference type="Pfam" id="PF00005">
    <property type="entry name" value="ABC_tran"/>
    <property type="match status" value="2"/>
</dbReference>
<keyword evidence="4" id="KW-0547">Nucleotide-binding</keyword>
<evidence type="ECO:0000259" key="9">
    <source>
        <dbReference type="PROSITE" id="PS50893"/>
    </source>
</evidence>
<dbReference type="EMBL" id="PEBX01000139">
    <property type="protein sequence ID" value="PTQ55323.1"/>
    <property type="molecule type" value="Genomic_DNA"/>
</dbReference>
<dbReference type="InterPro" id="IPR036640">
    <property type="entry name" value="ABC1_TM_sf"/>
</dbReference>
<dbReference type="GO" id="GO:0016887">
    <property type="term" value="F:ATP hydrolysis activity"/>
    <property type="evidence" value="ECO:0007669"/>
    <property type="project" value="InterPro"/>
</dbReference>
<keyword evidence="3 8" id="KW-0812">Transmembrane</keyword>
<accession>A0A2R6XY35</accession>
<evidence type="ECO:0000256" key="4">
    <source>
        <dbReference type="ARBA" id="ARBA00022741"/>
    </source>
</evidence>
<protein>
    <submittedName>
        <fullName evidence="11">Diguanylate cyclase/phosphodiesterase (GGDEF &amp; EAL domains) with PAS/PAC sensor(S)</fullName>
    </submittedName>
</protein>
<dbReference type="AlphaFoldDB" id="A0A2R6XY35"/>
<dbReference type="SMART" id="SM00382">
    <property type="entry name" value="AAA"/>
    <property type="match status" value="2"/>
</dbReference>
<dbReference type="GO" id="GO:0140359">
    <property type="term" value="F:ABC-type transporter activity"/>
    <property type="evidence" value="ECO:0007669"/>
    <property type="project" value="InterPro"/>
</dbReference>
<evidence type="ECO:0000259" key="10">
    <source>
        <dbReference type="PROSITE" id="PS50929"/>
    </source>
</evidence>
<comment type="caution">
    <text evidence="11">The sequence shown here is derived from an EMBL/GenBank/DDBJ whole genome shotgun (WGS) entry which is preliminary data.</text>
</comment>
<evidence type="ECO:0000313" key="12">
    <source>
        <dbReference type="Proteomes" id="UP000244338"/>
    </source>
</evidence>
<feature type="transmembrane region" description="Helical" evidence="8">
    <location>
        <begin position="309"/>
        <end position="328"/>
    </location>
</feature>
<evidence type="ECO:0000256" key="1">
    <source>
        <dbReference type="ARBA" id="ARBA00004651"/>
    </source>
</evidence>
<dbReference type="Gene3D" id="1.20.1560.10">
    <property type="entry name" value="ABC transporter type 1, transmembrane domain"/>
    <property type="match status" value="2"/>
</dbReference>
<dbReference type="SUPFAM" id="SSF52540">
    <property type="entry name" value="P-loop containing nucleoside triphosphate hydrolases"/>
    <property type="match status" value="2"/>
</dbReference>
<evidence type="ECO:0000256" key="5">
    <source>
        <dbReference type="ARBA" id="ARBA00022840"/>
    </source>
</evidence>
<organism evidence="11 12">
    <name type="scientific">Candidatus Carbonibacillus altaicus</name>
    <dbReference type="NCBI Taxonomy" id="2163959"/>
    <lineage>
        <taxon>Bacteria</taxon>
        <taxon>Bacillati</taxon>
        <taxon>Bacillota</taxon>
        <taxon>Bacilli</taxon>
        <taxon>Bacillales</taxon>
        <taxon>Candidatus Carbonibacillus</taxon>
    </lineage>
</organism>
<feature type="transmembrane region" description="Helical" evidence="8">
    <location>
        <begin position="113"/>
        <end position="135"/>
    </location>
</feature>
<feature type="transmembrane region" description="Helical" evidence="8">
    <location>
        <begin position="809"/>
        <end position="838"/>
    </location>
</feature>
<dbReference type="InterPro" id="IPR003593">
    <property type="entry name" value="AAA+_ATPase"/>
</dbReference>
<feature type="transmembrane region" description="Helical" evidence="8">
    <location>
        <begin position="906"/>
        <end position="927"/>
    </location>
</feature>
<keyword evidence="2" id="KW-0813">Transport</keyword>
<feature type="domain" description="ABC transporter" evidence="9">
    <location>
        <begin position="1017"/>
        <end position="1221"/>
    </location>
</feature>
<feature type="transmembrane region" description="Helical" evidence="8">
    <location>
        <begin position="80"/>
        <end position="101"/>
    </location>
</feature>
<dbReference type="InterPro" id="IPR027417">
    <property type="entry name" value="P-loop_NTPase"/>
</dbReference>
<dbReference type="InterPro" id="IPR011527">
    <property type="entry name" value="ABC1_TM_dom"/>
</dbReference>
<dbReference type="GO" id="GO:0005886">
    <property type="term" value="C:plasma membrane"/>
    <property type="evidence" value="ECO:0007669"/>
    <property type="project" value="UniProtKB-SubCell"/>
</dbReference>
<keyword evidence="7 8" id="KW-0472">Membrane</keyword>
<dbReference type="SUPFAM" id="SSF90123">
    <property type="entry name" value="ABC transporter transmembrane region"/>
    <property type="match status" value="2"/>
</dbReference>